<reference evidence="1 2" key="1">
    <citation type="submission" date="2018-11" db="EMBL/GenBank/DDBJ databases">
        <title>Genome sequence and assembly of Colletotrichum sidae.</title>
        <authorList>
            <person name="Gan P."/>
            <person name="Shirasu K."/>
        </authorList>
    </citation>
    <scope>NUCLEOTIDE SEQUENCE [LARGE SCALE GENOMIC DNA]</scope>
    <source>
        <strain evidence="1 2">CBS 518.97</strain>
    </source>
</reference>
<comment type="caution">
    <text evidence="1">The sequence shown here is derived from an EMBL/GenBank/DDBJ whole genome shotgun (WGS) entry which is preliminary data.</text>
</comment>
<dbReference type="Proteomes" id="UP000295604">
    <property type="component" value="Unassembled WGS sequence"/>
</dbReference>
<evidence type="ECO:0000313" key="1">
    <source>
        <dbReference type="EMBL" id="TEA22530.1"/>
    </source>
</evidence>
<keyword evidence="2" id="KW-1185">Reference proteome</keyword>
<dbReference type="AlphaFoldDB" id="A0A4R8TTP7"/>
<protein>
    <submittedName>
        <fullName evidence="1">Uncharacterized protein</fullName>
    </submittedName>
</protein>
<evidence type="ECO:0000313" key="2">
    <source>
        <dbReference type="Proteomes" id="UP000295604"/>
    </source>
</evidence>
<organism evidence="1 2">
    <name type="scientific">Colletotrichum sidae</name>
    <dbReference type="NCBI Taxonomy" id="1347389"/>
    <lineage>
        <taxon>Eukaryota</taxon>
        <taxon>Fungi</taxon>
        <taxon>Dikarya</taxon>
        <taxon>Ascomycota</taxon>
        <taxon>Pezizomycotina</taxon>
        <taxon>Sordariomycetes</taxon>
        <taxon>Hypocreomycetidae</taxon>
        <taxon>Glomerellales</taxon>
        <taxon>Glomerellaceae</taxon>
        <taxon>Colletotrichum</taxon>
        <taxon>Colletotrichum orbiculare species complex</taxon>
    </lineage>
</organism>
<dbReference type="EMBL" id="QAPF01000005">
    <property type="protein sequence ID" value="TEA22530.1"/>
    <property type="molecule type" value="Genomic_DNA"/>
</dbReference>
<accession>A0A4R8TTP7</accession>
<name>A0A4R8TTP7_9PEZI</name>
<gene>
    <name evidence="1" type="ORF">C8034_v009910</name>
</gene>
<sequence>MAGPAAGPHLRLRLRLRLPLPAGENPVDGQRAARTITTLQAVSWTRGSAELGNQKKFPTGKEATRKQTLNGLNWQGQQWVEGRAKYFTNFRGASARTVSRTTNMENYLMSVQTPREPTQQQQQQHPVAYLLYSLARN</sequence>
<proteinExistence type="predicted"/>